<organism evidence="2 3">
    <name type="scientific">Eschrichtius robustus</name>
    <name type="common">California gray whale</name>
    <name type="synonym">Eschrichtius gibbosus</name>
    <dbReference type="NCBI Taxonomy" id="9764"/>
    <lineage>
        <taxon>Eukaryota</taxon>
        <taxon>Metazoa</taxon>
        <taxon>Chordata</taxon>
        <taxon>Craniata</taxon>
        <taxon>Vertebrata</taxon>
        <taxon>Euteleostomi</taxon>
        <taxon>Mammalia</taxon>
        <taxon>Eutheria</taxon>
        <taxon>Laurasiatheria</taxon>
        <taxon>Artiodactyla</taxon>
        <taxon>Whippomorpha</taxon>
        <taxon>Cetacea</taxon>
        <taxon>Mysticeti</taxon>
        <taxon>Eschrichtiidae</taxon>
        <taxon>Eschrichtius</taxon>
    </lineage>
</organism>
<gene>
    <name evidence="2" type="ORF">J1605_021875</name>
</gene>
<feature type="compositionally biased region" description="Basic and acidic residues" evidence="1">
    <location>
        <begin position="82"/>
        <end position="102"/>
    </location>
</feature>
<feature type="region of interest" description="Disordered" evidence="1">
    <location>
        <begin position="47"/>
        <end position="122"/>
    </location>
</feature>
<dbReference type="EMBL" id="JAIQCJ010001425">
    <property type="protein sequence ID" value="KAJ8789348.1"/>
    <property type="molecule type" value="Genomic_DNA"/>
</dbReference>
<protein>
    <submittedName>
        <fullName evidence="2">Uncharacterized protein</fullName>
    </submittedName>
</protein>
<evidence type="ECO:0000256" key="1">
    <source>
        <dbReference type="SAM" id="MobiDB-lite"/>
    </source>
</evidence>
<accession>A0AB34HAZ3</accession>
<proteinExistence type="predicted"/>
<sequence>MIKTILLQRRAYEKRQYDHTPASRHTRAQPKAPTSLWRLRALRDYRGGRGAGDGGRMRPGVLEGAPSPWRLQRPHGAHAYTRRAEGGPEPVERFGRASEREPAGGARARRRGRGRAATPESR</sequence>
<evidence type="ECO:0000313" key="2">
    <source>
        <dbReference type="EMBL" id="KAJ8789348.1"/>
    </source>
</evidence>
<reference evidence="2 3" key="1">
    <citation type="submission" date="2022-11" db="EMBL/GenBank/DDBJ databases">
        <title>Whole genome sequence of Eschrichtius robustus ER-17-0199.</title>
        <authorList>
            <person name="Bruniche-Olsen A."/>
            <person name="Black A.N."/>
            <person name="Fields C.J."/>
            <person name="Walden K."/>
            <person name="Dewoody J.A."/>
        </authorList>
    </citation>
    <scope>NUCLEOTIDE SEQUENCE [LARGE SCALE GENOMIC DNA]</scope>
    <source>
        <strain evidence="2">ER-17-0199</strain>
        <tissue evidence="2">Blubber</tissue>
    </source>
</reference>
<keyword evidence="3" id="KW-1185">Reference proteome</keyword>
<comment type="caution">
    <text evidence="2">The sequence shown here is derived from an EMBL/GenBank/DDBJ whole genome shotgun (WGS) entry which is preliminary data.</text>
</comment>
<dbReference type="Proteomes" id="UP001159641">
    <property type="component" value="Unassembled WGS sequence"/>
</dbReference>
<name>A0AB34HAZ3_ESCRO</name>
<feature type="region of interest" description="Disordered" evidence="1">
    <location>
        <begin position="13"/>
        <end position="34"/>
    </location>
</feature>
<evidence type="ECO:0000313" key="3">
    <source>
        <dbReference type="Proteomes" id="UP001159641"/>
    </source>
</evidence>
<dbReference type="AlphaFoldDB" id="A0AB34HAZ3"/>